<name>A0AAX4KKE1_9TREE</name>
<proteinExistence type="predicted"/>
<feature type="domain" description="Bromo" evidence="4">
    <location>
        <begin position="338"/>
        <end position="430"/>
    </location>
</feature>
<evidence type="ECO:0000313" key="6">
    <source>
        <dbReference type="EMBL" id="WWD06100.1"/>
    </source>
</evidence>
<dbReference type="Gene3D" id="1.20.1270.220">
    <property type="match status" value="1"/>
</dbReference>
<dbReference type="GO" id="GO:0005634">
    <property type="term" value="C:nucleus"/>
    <property type="evidence" value="ECO:0007669"/>
    <property type="project" value="TreeGrafter"/>
</dbReference>
<keyword evidence="7" id="KW-1185">Reference proteome</keyword>
<dbReference type="InterPro" id="IPR036427">
    <property type="entry name" value="Bromodomain-like_sf"/>
</dbReference>
<feature type="compositionally biased region" description="Low complexity" evidence="3">
    <location>
        <begin position="256"/>
        <end position="271"/>
    </location>
</feature>
<dbReference type="Proteomes" id="UP001358614">
    <property type="component" value="Chromosome 1"/>
</dbReference>
<dbReference type="PANTHER" id="PTHR22880:SF225">
    <property type="entry name" value="BROMODOMAIN-CONTAINING PROTEIN BET-1-RELATED"/>
    <property type="match status" value="1"/>
</dbReference>
<dbReference type="GeneID" id="91102987"/>
<evidence type="ECO:0000259" key="5">
    <source>
        <dbReference type="PROSITE" id="PS51525"/>
    </source>
</evidence>
<reference evidence="6 7" key="1">
    <citation type="submission" date="2024-01" db="EMBL/GenBank/DDBJ databases">
        <title>Comparative genomics of Cryptococcus and Kwoniella reveals pathogenesis evolution and contrasting modes of karyotype evolution via chromosome fusion or intercentromeric recombination.</title>
        <authorList>
            <person name="Coelho M.A."/>
            <person name="David-Palma M."/>
            <person name="Shea T."/>
            <person name="Bowers K."/>
            <person name="McGinley-Smith S."/>
            <person name="Mohammad A.W."/>
            <person name="Gnirke A."/>
            <person name="Yurkov A.M."/>
            <person name="Nowrousian M."/>
            <person name="Sun S."/>
            <person name="Cuomo C.A."/>
            <person name="Heitman J."/>
        </authorList>
    </citation>
    <scope>NUCLEOTIDE SEQUENCE [LARGE SCALE GENOMIC DNA]</scope>
    <source>
        <strain evidence="6 7">PYCC6329</strain>
    </source>
</reference>
<feature type="compositionally biased region" description="Low complexity" evidence="3">
    <location>
        <begin position="222"/>
        <end position="231"/>
    </location>
</feature>
<organism evidence="6 7">
    <name type="scientific">Kwoniella europaea PYCC6329</name>
    <dbReference type="NCBI Taxonomy" id="1423913"/>
    <lineage>
        <taxon>Eukaryota</taxon>
        <taxon>Fungi</taxon>
        <taxon>Dikarya</taxon>
        <taxon>Basidiomycota</taxon>
        <taxon>Agaricomycotina</taxon>
        <taxon>Tremellomycetes</taxon>
        <taxon>Tremellales</taxon>
        <taxon>Cryptococcaceae</taxon>
        <taxon>Kwoniella</taxon>
    </lineage>
</organism>
<dbReference type="Pfam" id="PF17035">
    <property type="entry name" value="BET"/>
    <property type="match status" value="1"/>
</dbReference>
<feature type="compositionally biased region" description="Pro residues" evidence="3">
    <location>
        <begin position="146"/>
        <end position="158"/>
    </location>
</feature>
<dbReference type="PROSITE" id="PS51525">
    <property type="entry name" value="NET"/>
    <property type="match status" value="1"/>
</dbReference>
<feature type="region of interest" description="Disordered" evidence="3">
    <location>
        <begin position="685"/>
        <end position="755"/>
    </location>
</feature>
<evidence type="ECO:0000256" key="3">
    <source>
        <dbReference type="SAM" id="MobiDB-lite"/>
    </source>
</evidence>
<gene>
    <name evidence="6" type="ORF">V865_004185</name>
</gene>
<dbReference type="EMBL" id="CP144089">
    <property type="protein sequence ID" value="WWD06100.1"/>
    <property type="molecule type" value="Genomic_DNA"/>
</dbReference>
<protein>
    <recommendedName>
        <fullName evidence="8">Bromodomain-containing factor 1</fullName>
    </recommendedName>
</protein>
<keyword evidence="1 2" id="KW-0103">Bromodomain</keyword>
<dbReference type="InterPro" id="IPR050935">
    <property type="entry name" value="Bromo_chromatin_reader"/>
</dbReference>
<evidence type="ECO:0000313" key="7">
    <source>
        <dbReference type="Proteomes" id="UP001358614"/>
    </source>
</evidence>
<dbReference type="InterPro" id="IPR001487">
    <property type="entry name" value="Bromodomain"/>
</dbReference>
<feature type="compositionally biased region" description="Low complexity" evidence="3">
    <location>
        <begin position="1"/>
        <end position="21"/>
    </location>
</feature>
<evidence type="ECO:0000256" key="2">
    <source>
        <dbReference type="PROSITE-ProRule" id="PRU00035"/>
    </source>
</evidence>
<evidence type="ECO:0008006" key="8">
    <source>
        <dbReference type="Google" id="ProtNLM"/>
    </source>
</evidence>
<feature type="region of interest" description="Disordered" evidence="3">
    <location>
        <begin position="820"/>
        <end position="909"/>
    </location>
</feature>
<evidence type="ECO:0000259" key="4">
    <source>
        <dbReference type="PROSITE" id="PS50014"/>
    </source>
</evidence>
<evidence type="ECO:0000256" key="1">
    <source>
        <dbReference type="ARBA" id="ARBA00023117"/>
    </source>
</evidence>
<dbReference type="PANTHER" id="PTHR22880">
    <property type="entry name" value="FALZ-RELATED BROMODOMAIN-CONTAINING PROTEINS"/>
    <property type="match status" value="1"/>
</dbReference>
<feature type="compositionally biased region" description="Pro residues" evidence="3">
    <location>
        <begin position="126"/>
        <end position="138"/>
    </location>
</feature>
<feature type="domain" description="NET" evidence="5">
    <location>
        <begin position="746"/>
        <end position="826"/>
    </location>
</feature>
<dbReference type="RefSeq" id="XP_066084067.1">
    <property type="nucleotide sequence ID" value="XM_066227970.1"/>
</dbReference>
<dbReference type="AlphaFoldDB" id="A0AAX4KKE1"/>
<feature type="region of interest" description="Disordered" evidence="3">
    <location>
        <begin position="1"/>
        <end position="325"/>
    </location>
</feature>
<dbReference type="Pfam" id="PF00439">
    <property type="entry name" value="Bromodomain"/>
    <property type="match status" value="2"/>
</dbReference>
<feature type="compositionally biased region" description="Gly residues" evidence="3">
    <location>
        <begin position="881"/>
        <end position="894"/>
    </location>
</feature>
<dbReference type="SUPFAM" id="SSF47370">
    <property type="entry name" value="Bromodomain"/>
    <property type="match status" value="2"/>
</dbReference>
<accession>A0AAX4KKE1</accession>
<dbReference type="GO" id="GO:0006338">
    <property type="term" value="P:chromatin remodeling"/>
    <property type="evidence" value="ECO:0007669"/>
    <property type="project" value="TreeGrafter"/>
</dbReference>
<feature type="compositionally biased region" description="Basic and acidic residues" evidence="3">
    <location>
        <begin position="232"/>
        <end position="253"/>
    </location>
</feature>
<feature type="compositionally biased region" description="Basic residues" evidence="3">
    <location>
        <begin position="685"/>
        <end position="701"/>
    </location>
</feature>
<dbReference type="Gene3D" id="1.20.920.10">
    <property type="entry name" value="Bromodomain-like"/>
    <property type="match status" value="2"/>
</dbReference>
<feature type="compositionally biased region" description="Acidic residues" evidence="3">
    <location>
        <begin position="895"/>
        <end position="909"/>
    </location>
</feature>
<dbReference type="GO" id="GO:0006355">
    <property type="term" value="P:regulation of DNA-templated transcription"/>
    <property type="evidence" value="ECO:0007669"/>
    <property type="project" value="TreeGrafter"/>
</dbReference>
<feature type="compositionally biased region" description="Acidic residues" evidence="3">
    <location>
        <begin position="643"/>
        <end position="658"/>
    </location>
</feature>
<feature type="compositionally biased region" description="Basic and acidic residues" evidence="3">
    <location>
        <begin position="489"/>
        <end position="501"/>
    </location>
</feature>
<feature type="domain" description="Bromo" evidence="4">
    <location>
        <begin position="543"/>
        <end position="615"/>
    </location>
</feature>
<feature type="compositionally biased region" description="Low complexity" evidence="3">
    <location>
        <begin position="460"/>
        <end position="476"/>
    </location>
</feature>
<dbReference type="PRINTS" id="PR00503">
    <property type="entry name" value="BROMODOMAIN"/>
</dbReference>
<dbReference type="PROSITE" id="PS50014">
    <property type="entry name" value="BROMODOMAIN_2"/>
    <property type="match status" value="2"/>
</dbReference>
<feature type="compositionally biased region" description="Basic and acidic residues" evidence="3">
    <location>
        <begin position="856"/>
        <end position="870"/>
    </location>
</feature>
<feature type="region of interest" description="Disordered" evidence="3">
    <location>
        <begin position="633"/>
        <end position="663"/>
    </location>
</feature>
<sequence>MSQPEQQPAVVPAAPSSSDSVPLPPPPQTTESAPEPASIKPLLNPLQSDAPPPSSTLVEPPKSPNPSNPATDDKGNAAATEGINGDAQEPEPTPVPVASSEAPAVISHTPTAAPEPISVPAEPSKSPLPPDATVPPTPRAEDEAPPTLPPDAIPPAVPTPSVITTEEQEAKGGILGVEQPALPTPGPEETAQVPEVPAAVVESGEPMEIDTGKEAEATPTASGLQSSQSEGSLKRAGENLDGERDEKRLREESTNVTTTIPPSTSTPQPISAAPPAPVSSQPAEPAPPAAAPSAGDLTQPTPAWLTYQPPAPRPSGPTTPLTQHQHKHLLNAVRSLKKKTPDVFAFLQPVDTVAFGIPHYNQIIDRPMDLGTVETKLIASDPRGPPKDQSKARKWDTSKGAYNSYSEVVEDVRQIWENTRKFNGPGHVVTVAADKLDSAFENALSKIPPEPVLAPPPAPVSATPPAVTPVAGPSSARRASVSQPPTIRRSSDDSRPKREIHPPPSKDLAYEETAGTARKPKRRNDPQLQWGFKVVKSLETTQKFFPAAAPFLYPVEEIIKAIPDYTKVVKKPIDLLHIKDKLEQGLYDEVNQLDSDIRLMVNNALKFNPPGDAVNTAATQLLQIWNEKWQTLPPKQDIRDSSEDPLADNYEEDGYQSEDDSKQLKSLEAQVSNLNDQIAELRAKIAKGRANRPPKSAKPKTTKAGSQQRKPSVAKHSPGVNGNGHSAAKKSKKTKEAVYRDEDEDMESEEEDTTAITLTQKQELAEKITQADEQTLQEAITIIQQTTNLGANNEEIELDIDSLPVATVAKLYNLVCRGRRGGSKPGRKSLGGASAGPGGSAKKAGKKASGGVTKRSVNEREEAERIRRMEAQLQSFDSRAGGAGQGLGSGGVGYEEGESSSEEESSDEE</sequence>
<dbReference type="InterPro" id="IPR038336">
    <property type="entry name" value="NET_sf"/>
</dbReference>
<feature type="region of interest" description="Disordered" evidence="3">
    <location>
        <begin position="455"/>
        <end position="525"/>
    </location>
</feature>
<dbReference type="InterPro" id="IPR027353">
    <property type="entry name" value="NET_dom"/>
</dbReference>
<dbReference type="KEGG" id="ker:91102987"/>
<dbReference type="SMART" id="SM00297">
    <property type="entry name" value="BROMO"/>
    <property type="match status" value="2"/>
</dbReference>
<feature type="compositionally biased region" description="Acidic residues" evidence="3">
    <location>
        <begin position="741"/>
        <end position="753"/>
    </location>
</feature>
<dbReference type="GO" id="GO:0000785">
    <property type="term" value="C:chromatin"/>
    <property type="evidence" value="ECO:0007669"/>
    <property type="project" value="TreeGrafter"/>
</dbReference>
<feature type="compositionally biased region" description="Low complexity" evidence="3">
    <location>
        <begin position="187"/>
        <end position="202"/>
    </location>
</feature>